<evidence type="ECO:0000313" key="3">
    <source>
        <dbReference type="EMBL" id="CAE8699544.1"/>
    </source>
</evidence>
<gene>
    <name evidence="3" type="ORF">PGLA2088_LOCUS31206</name>
</gene>
<name>A0A813KFW6_POLGL</name>
<evidence type="ECO:0000313" key="4">
    <source>
        <dbReference type="Proteomes" id="UP000626109"/>
    </source>
</evidence>
<evidence type="ECO:0000259" key="2">
    <source>
        <dbReference type="Pfam" id="PF13205"/>
    </source>
</evidence>
<dbReference type="Pfam" id="PF13205">
    <property type="entry name" value="Big_5"/>
    <property type="match status" value="1"/>
</dbReference>
<dbReference type="Proteomes" id="UP000626109">
    <property type="component" value="Unassembled WGS sequence"/>
</dbReference>
<organism evidence="3 4">
    <name type="scientific">Polarella glacialis</name>
    <name type="common">Dinoflagellate</name>
    <dbReference type="NCBI Taxonomy" id="89957"/>
    <lineage>
        <taxon>Eukaryota</taxon>
        <taxon>Sar</taxon>
        <taxon>Alveolata</taxon>
        <taxon>Dinophyceae</taxon>
        <taxon>Suessiales</taxon>
        <taxon>Suessiaceae</taxon>
        <taxon>Polarella</taxon>
    </lineage>
</organism>
<accession>A0A813KFW6</accession>
<proteinExistence type="predicted"/>
<feature type="domain" description="SbsA Ig-like" evidence="2">
    <location>
        <begin position="1019"/>
        <end position="1149"/>
    </location>
</feature>
<dbReference type="EMBL" id="CAJNNW010029226">
    <property type="protein sequence ID" value="CAE8699544.1"/>
    <property type="molecule type" value="Genomic_DNA"/>
</dbReference>
<evidence type="ECO:0000256" key="1">
    <source>
        <dbReference type="ARBA" id="ARBA00022729"/>
    </source>
</evidence>
<keyword evidence="1" id="KW-0732">Signal</keyword>
<reference evidence="3" key="1">
    <citation type="submission" date="2021-02" db="EMBL/GenBank/DDBJ databases">
        <authorList>
            <person name="Dougan E. K."/>
            <person name="Rhodes N."/>
            <person name="Thang M."/>
            <person name="Chan C."/>
        </authorList>
    </citation>
    <scope>NUCLEOTIDE SEQUENCE</scope>
</reference>
<comment type="caution">
    <text evidence="3">The sequence shown here is derived from an EMBL/GenBank/DDBJ whole genome shotgun (WGS) entry which is preliminary data.</text>
</comment>
<sequence length="3855" mass="408049">MDANILPSLLVNTFSPAAILAPEVNAELNRWYVTLDTTYLLKDKLYRLCVDLDGTNEELGFVDLGQAFYVTDPGISAQRGLSLISKSYEWSPAGQELVMVFSGSTADTLVYLATTCDFADNSQSGVRKAFPPNTSAPVLLQAPSTLTFVPALKTEFVYTRDGILTEIVLAASPATSKVAVFDVSLLAYGISYRVCVDLDGEVATGMPFGDTGLLVFTSEIRASAKIEKGAHVLLNFNCSAGCTTEAQGYLATYCNTRVADPTSLLLGGASGTAPRSFSRFGGPSSFSADKVVSLIYNNGTDGLDSNASEYSLSSNMGEMFRLSLDTQSLQLGVNYFFCADFDGAGSAMKVGDTGQRVYVTGVVDFASQSSIFKATSQTVRLSCRPGECSRTMRAHLALSCDMSVFSGQTVAEAGLRTASANFQPAGLELTGPGRSTLLAGVAHAKEGTSTILLARTGQHVPVTCTGCSTSSTAFLAVSCNSSVFSQLSNAGGVQAEIRGLATASVNLGYPNQAGVLEAAYLDTSNLLIGSLYHLCVDKDGTGSSYAFEDMGEVQVSGPVHHLWSFTLDASGLDHGVYYKVCVDQDGSFSELAWGDTGLQVYVSGVSVIEPTIVRRGDWEIVNIACEVGVCSSDPTSASSVYLSTGCDSRIFDGRLSESEFDYAMDGIVARYSRSRTSVATLLYSKESAKFGMEKFQAGFPTANLDLGLHLSLCIDLDGQQPNKAFGHAAVIYVSAVRGTSTELVLAAGLQRVDLECDAAGCGKAGAWAYLALDCTSYVGGRQVGVSPDVDSLNHFSNPYFVPWGEPRHTVGQAHQNVEDIDQEYIFSWPGQVLILDCNFGASSINTCSTMSTAYLGLACDSANFSGEQLAVPGYSTRSAQLTDGGMSSELFRLVLDASGLTPGRRYSLCVDPDGSGTTDAFGDTNLRVFVKGAASVPGAIQGGPGTAWFFVTDARSLAAGRRYRICTDLDGPDAPLNAGDSGFDVYVSGVTSLVTHAVAKADLVEIAVTCDSGCFVAPDTTPPEIDGAACIPAHQASAVMQASNIILAFNEPVQLGSGTIELWIVGSPAASFKVGTPAIRAAMDLVDGSLNWGPYVLITPYTLCHPWNECAYLEKDSWYYVKIGAGAILDMAGNPIAETNSEATYKFYTVTPAADTLDPEVALVGSVRAASNMVTGYLYFTENVVLNGPSITVVDCGADFDCQAATPLTEYMAFNLAASTFPGDLAMRASKQELGLLEFIFEIPNMNVRRYEVRIPQSYVRDFSPNVNFGPTAAYKITVDVGVAMGAVVPLPPADNVLDATAGSTAYLATSCDTSVLNFWRNIDGKSTPPSSLSGMSTSAIFRTNTSSLQYGNHYKICADLDGRATLKPTGPTELSVFITPVTGIAPGTLKQDKGQVMTITCAAGTCSEASFAYLATSCDLTISDGVVGPLFPNRTASRPFYPAAATESWIVQVDPSNLTAGRYYRICIDMDGIETAQSFGDSSQVIYISAIAGLRTPAAAVSAAAPLVLSCFAPQWLPEVMNWWIENETYTADDPSNANFTGRNAFYSLTVCSEETMGYLATSCDSSVNFGVVEAATSSRTASAQFTGLEDPAVWQEVSLLGSGNSRPAVSVSEPGHHDDASCAESALANGYSYWTRQASTSTCWLLPPYSPHYAVTAAGYASGPVAAKSWMLTLDTHQLTPGQYYKLCVDLDGRKMEQAYGDSYHRVYMSPVQEVMTTTLVVSTIQSIFLRCSICTTASKATLSERCDGSLIVGALMGQQTLAVNLVSAGLQGWKATFDASVLFEGRHYRVCLQHSVSSAKGDSGYRIFVSPLRSASPSMLAAVFQKVEVSCPNNTCGRWTDARLADQSQSCGDGNLDEVTTSWVTMDEEDPPETPALSRFRGGLPSYFFVANTSALAVGRLYRICVDLDGYWNESFSMGDSGMVVYRLGTSEVVTPVVRPEPLQSIVLAALTELQALGTLDATGPRLLSSTPAKDATDLSPTTANISLRFDENLYAGTKGVAITAWDDLGSSVAPSLTSASSSSDGPGRGLVLSFEAAVQAGAGQLLVVANSNGALHSSISVSDAAFVQNQVVLQPPTALVAGEVYSVQGSSQEVIRSTSGTSLASALNSGPIFAVSAASGDATPPGVVASSWDRYHCLPASGVLPEITLYLSEAVQMPSVALAVSLMLWVRALFERGSWEPYLGAAELRAYPGDGSTSAPLSRVRLATGNLGSTVRGSSALPLEPGGWYQLSLPQGLFQDFANPALALNAYDLSFAPCGLLLDGTLRKFSCRRLLAGSRSFGIVMEAGALLDVSGNGNAAIISGFSFSHDNIPPFLDPSSCNPAPGSTGASTAEALVLSFSEAVQAGQGSFEIWGAAPGSAAGLAYSVDVADIVAAAASGAKFISGNKIVVTPRTLCSAVGSCGDLTAGNTYFLKTSVVGVLLDASGNKLPVLSTESTWSFTVAAGYDATAPEVAFVAGYVVSGSSAVVSVQFTEQVWPIPGAVIGIDDCGSDGDCTANVVEVATVQAEAAVYGDGTARTLAMGYGMLTATVPLPAGGNRRYRVRIPVNMVQDSASTDYLVSRSYGPTGVYSLYVDTGHVGGPILDRLASHPPNGDTASGPGENVILTFNEAIQVSQLAAASSGSGGPFAGNQVSILPGTICNGSTPCADLQVVGVEVKTQTAGVLLDAEGNQMLPLDSSNSLTFYVQGSDSRAPELIFTSSYEVGFLLFSEEIADPGPVSMSFINCGEDSDCDAGYSVALPATNRRYRVTIPAGMIRDAAGNSGPSVAFSYEVDAGRLPSTTQISRSSAYLATACDTTIRAGRILAEGSSRTASVEFQPGSGGQQWKMVLDASKLLSYYRICTDLDGSSLDMAFGDTGQVVLVSAVTAVTYAFVPADRYYLRVSCFAGCSEATLAYVALDCNMSAARSVVNGSLNGNPPHHTPMGGAAITRLGSRNSLFFIIAPSCIDVYAFQGLYDLALNTTGEQYRLCLDYDGATPVLGIVVDTTLVVYNTPATNPDPSGHTVSKGPHQRLRLKCLHLCSISSLAHLSSGDCATQRVTRAATLLPSEREAVGELGVWTLEVDASALSLGGLYYICLDYDGPAGPAVASNTGLEVYVTPIVSLPVAVPVAASASISFECTNDVVAPAFDASQSNPPHESIASLEENIVLSFSESVQLGSGSFHLIDYANPTVFALSIDVASIKAASSAGNSLVSGRKVSINPAALCYNATTGQSSCLKPSTNYFLVTSQQGLVFDLAGNPLPPLNTQGSFTISTNSIGGDDLRPPEISFLGTTTVADGNLSGHVYFTERIAPTALTLAITDCGSDYDCDRTCDNSVTITPDEVVFGDGNTLGAFGMLYFRAQLLGLGPQSLASPRRYKVIVPASAVQDMAGNVGPSAPYSFFVDIGTVPNGFEPDTTPPFLDADCLTQPRNGENATFTEAIVLAFNEEVQAGFGAFEFWDADDDRLPEMAVTTRMVVGLGEPGHSLISGNRVYITPRYMCDGHPAWLNCQDFNTRGVSRSSTTYYLKTNMSGVLLDKAGNPLPVLNTRSTWTFTVWDANVATDTKPPEFGFLSGVEFGNYSMTVHFYLSEKISAIYMSGRPITVQDCGVDLDCDVLSDNGSPALVTDATFGPGVSMHYVSHYGAVKFSVALPTMHRKYRVTVPKNFAQDMASNLGPTADYVFYVGSATTSGRDNARRRHSSAMTLLRTSTCRFLGRAVGGHRFFAAAVPKTVDEVTAQTYPLVYGRCEETVMSPYKGGPVYLWLRSSILWLRRVPGRHWIRWIERNWDYQKMCLVGMPEMHIDPTKNRWRYMIDTSYYGGMLDKSHEDFYRYIMMYPALAFFFHCTWCRIKDNDKDNFLAKWRVPAEEA</sequence>
<dbReference type="InterPro" id="IPR032812">
    <property type="entry name" value="SbsA_Ig"/>
</dbReference>
<protein>
    <recommendedName>
        <fullName evidence="2">SbsA Ig-like domain-containing protein</fullName>
    </recommendedName>
</protein>